<accession>A0A8S1BUA3</accession>
<dbReference type="AlphaFoldDB" id="A0A8S1BUA3"/>
<keyword evidence="3" id="KW-1185">Reference proteome</keyword>
<protein>
    <submittedName>
        <fullName evidence="2">Uncharacterized protein</fullName>
    </submittedName>
</protein>
<dbReference type="Proteomes" id="UP000494106">
    <property type="component" value="Unassembled WGS sequence"/>
</dbReference>
<evidence type="ECO:0000313" key="4">
    <source>
        <dbReference type="Proteomes" id="UP000494256"/>
    </source>
</evidence>
<evidence type="ECO:0000313" key="3">
    <source>
        <dbReference type="Proteomes" id="UP000494106"/>
    </source>
</evidence>
<proteinExistence type="predicted"/>
<dbReference type="EMBL" id="CADEBC010000522">
    <property type="protein sequence ID" value="CAB3244698.1"/>
    <property type="molecule type" value="Genomic_DNA"/>
</dbReference>
<dbReference type="Proteomes" id="UP000494256">
    <property type="component" value="Unassembled WGS sequence"/>
</dbReference>
<comment type="caution">
    <text evidence="2">The sequence shown here is derived from an EMBL/GenBank/DDBJ whole genome shotgun (WGS) entry which is preliminary data.</text>
</comment>
<evidence type="ECO:0000313" key="1">
    <source>
        <dbReference type="EMBL" id="CAB3244698.1"/>
    </source>
</evidence>
<sequence>MPLAASGAARAMALSGSQLRIRSMLSHPRTMDAIPLYRETRSYGKRPGQGRMSTACKRCRATSFAPTGDDLIERIELNDSVQRVPATDDR</sequence>
<evidence type="ECO:0000313" key="2">
    <source>
        <dbReference type="EMBL" id="CAB3260653.1"/>
    </source>
</evidence>
<reference evidence="3 4" key="1">
    <citation type="submission" date="2020-04" db="EMBL/GenBank/DDBJ databases">
        <authorList>
            <person name="Wallbank WR R."/>
            <person name="Pardo Diaz C."/>
            <person name="Kozak K."/>
            <person name="Martin S."/>
            <person name="Jiggins C."/>
            <person name="Moest M."/>
            <person name="Warren A I."/>
            <person name="Byers J.R.P. K."/>
            <person name="Montejo-Kovacevich G."/>
            <person name="Yen C E."/>
        </authorList>
    </citation>
    <scope>NUCLEOTIDE SEQUENCE [LARGE SCALE GENOMIC DNA]</scope>
</reference>
<dbReference type="EMBL" id="CADEBD010000857">
    <property type="protein sequence ID" value="CAB3260653.1"/>
    <property type="molecule type" value="Genomic_DNA"/>
</dbReference>
<organism evidence="2 4">
    <name type="scientific">Arctia plantaginis</name>
    <name type="common">Wood tiger moth</name>
    <name type="synonym">Phalaena plantaginis</name>
    <dbReference type="NCBI Taxonomy" id="874455"/>
    <lineage>
        <taxon>Eukaryota</taxon>
        <taxon>Metazoa</taxon>
        <taxon>Ecdysozoa</taxon>
        <taxon>Arthropoda</taxon>
        <taxon>Hexapoda</taxon>
        <taxon>Insecta</taxon>
        <taxon>Pterygota</taxon>
        <taxon>Neoptera</taxon>
        <taxon>Endopterygota</taxon>
        <taxon>Lepidoptera</taxon>
        <taxon>Glossata</taxon>
        <taxon>Ditrysia</taxon>
        <taxon>Noctuoidea</taxon>
        <taxon>Erebidae</taxon>
        <taxon>Arctiinae</taxon>
        <taxon>Arctia</taxon>
    </lineage>
</organism>
<gene>
    <name evidence="1" type="ORF">APLA_LOCUS10095</name>
    <name evidence="2" type="ORF">APLA_LOCUS17128</name>
</gene>
<name>A0A8S1BUA3_ARCPL</name>